<dbReference type="GO" id="GO:0006457">
    <property type="term" value="P:protein folding"/>
    <property type="evidence" value="ECO:0007669"/>
    <property type="project" value="TreeGrafter"/>
</dbReference>
<keyword evidence="1" id="KW-0175">Coiled coil</keyword>
<feature type="coiled-coil region" evidence="1">
    <location>
        <begin position="137"/>
        <end position="204"/>
    </location>
</feature>
<dbReference type="AlphaFoldDB" id="A0A086JB22"/>
<dbReference type="InterPro" id="IPR013766">
    <property type="entry name" value="Thioredoxin_domain"/>
</dbReference>
<feature type="compositionally biased region" description="Acidic residues" evidence="2">
    <location>
        <begin position="932"/>
        <end position="948"/>
    </location>
</feature>
<dbReference type="EMBL" id="AEYI02002182">
    <property type="protein sequence ID" value="KFG29340.1"/>
    <property type="molecule type" value="Genomic_DNA"/>
</dbReference>
<evidence type="ECO:0000256" key="4">
    <source>
        <dbReference type="SAM" id="SignalP"/>
    </source>
</evidence>
<feature type="region of interest" description="Disordered" evidence="2">
    <location>
        <begin position="928"/>
        <end position="1014"/>
    </location>
</feature>
<dbReference type="VEuPathDB" id="ToxoDB:TGP89_258826"/>
<evidence type="ECO:0000256" key="3">
    <source>
        <dbReference type="SAM" id="Phobius"/>
    </source>
</evidence>
<feature type="region of interest" description="Disordered" evidence="2">
    <location>
        <begin position="512"/>
        <end position="534"/>
    </location>
</feature>
<comment type="caution">
    <text evidence="6">The sequence shown here is derived from an EMBL/GenBank/DDBJ whole genome shotgun (WGS) entry which is preliminary data.</text>
</comment>
<keyword evidence="3" id="KW-1133">Transmembrane helix</keyword>
<sequence>MWRSSPLPRSFPRLLLALASLCCLYLPPPPVYVRPCNSFTQRASSAPSFAVASPLSAGDEEASPVLDLSPNDLQTLLEIENEGSHVKRRPLLFVAFVAPWCGHCRALHGPFHDAAEVYVHQIHALRASRHRALAAFRSEAARAVAEAEASAAAAETRLLSLKQQTLEEDVQKAEAEAVKARQAVAALKRRLGEEERRLQLEDSRSRDVYPDVLFGRFDCFASREAETICQSAFQVDRYPTLLLLRSLADLGGAALARASREDQPRFPAARVSAYPAGRPRTSAAIVDFLLKATADHASLVASLSPQEREGNGFFSWLSRRLEGESVRIVSGAEELRVLLRPASADFHVTDVSFLLCLATRENGALSAPLEQVHAAVELFAGVAKRENAVRHFLVTLDAQLCTQFLDVLQLPHLFQFLATRNAESIEHRDTPAVSRRLLSELRPALTVAAVQPELHLPAPFWGSAREEEGGGASADEEETQRTTRRRLQALQVVLSEVWADQVRTRVLRREREEATCQREKREGRSGRGRCGVEEGGKKRRGGFCLSSLPILDDLSLMVAPLFTGPFGASADTTSSPLEKFLRARSAPVLPLVSQENFLNLRSSKDRTLVLLALDLRALDWMSELNTVALTAVLLKTLIRLKRGKWREELLPSFREAEAAETGEKDEDARAERDEAWDDAAVLRSIVAREDLILSSDDVLLIDPSADPRDTLGPGAWKPDDANEMETLLLVEKIWKLTKVASCMYTAERQSVSPFPRGEFAQASSAGLTSFTFGIVDGLMFSDSLEEYGVYAPGDLPAVLAFPPLAGSDRKRSAGKGDEPVHRVYRDKERLTLDSLFRGLQLLEAGELEPQVEGSVEGEGQAPVVRFVLQRWRQLRKWLKSLKRDASRSWPDFIRIVLGLLAFALILVLTVILLISTVCCGGGAGDGESVVTSDDEDFSTDEEDADEFEGAQGETADMPTLEEVKRRAERMLRNRRRRVAGPERHSKVAGAECEQKESGEGQDKHTARAQTGDEQ</sequence>
<dbReference type="Gene3D" id="3.40.30.10">
    <property type="entry name" value="Glutaredoxin"/>
    <property type="match status" value="1"/>
</dbReference>
<organism evidence="6 7">
    <name type="scientific">Toxoplasma gondii p89</name>
    <dbReference type="NCBI Taxonomy" id="943119"/>
    <lineage>
        <taxon>Eukaryota</taxon>
        <taxon>Sar</taxon>
        <taxon>Alveolata</taxon>
        <taxon>Apicomplexa</taxon>
        <taxon>Conoidasida</taxon>
        <taxon>Coccidia</taxon>
        <taxon>Eucoccidiorida</taxon>
        <taxon>Eimeriorina</taxon>
        <taxon>Sarcocystidae</taxon>
        <taxon>Toxoplasma</taxon>
    </lineage>
</organism>
<feature type="signal peptide" evidence="4">
    <location>
        <begin position="1"/>
        <end position="33"/>
    </location>
</feature>
<dbReference type="Pfam" id="PF00085">
    <property type="entry name" value="Thioredoxin"/>
    <property type="match status" value="1"/>
</dbReference>
<evidence type="ECO:0000313" key="6">
    <source>
        <dbReference type="EMBL" id="KFG29340.1"/>
    </source>
</evidence>
<gene>
    <name evidence="6" type="ORF">TGP89_258826</name>
</gene>
<keyword evidence="3" id="KW-0812">Transmembrane</keyword>
<proteinExistence type="predicted"/>
<protein>
    <submittedName>
        <fullName evidence="6">Thioredoxin domain protein</fullName>
    </submittedName>
</protein>
<feature type="compositionally biased region" description="Basic and acidic residues" evidence="2">
    <location>
        <begin position="961"/>
        <end position="971"/>
    </location>
</feature>
<feature type="region of interest" description="Disordered" evidence="2">
    <location>
        <begin position="461"/>
        <end position="482"/>
    </location>
</feature>
<dbReference type="GO" id="GO:0003756">
    <property type="term" value="F:protein disulfide isomerase activity"/>
    <property type="evidence" value="ECO:0007669"/>
    <property type="project" value="TreeGrafter"/>
</dbReference>
<keyword evidence="4" id="KW-0732">Signal</keyword>
<dbReference type="PANTHER" id="PTHR45672">
    <property type="entry name" value="PROTEIN DISULFIDE-ISOMERASE C17H9.14C-RELATED"/>
    <property type="match status" value="1"/>
</dbReference>
<accession>A0A086JB22</accession>
<feature type="domain" description="Thioredoxin" evidence="5">
    <location>
        <begin position="86"/>
        <end position="123"/>
    </location>
</feature>
<name>A0A086JB22_TOXGO</name>
<evidence type="ECO:0000313" key="7">
    <source>
        <dbReference type="Proteomes" id="UP000028828"/>
    </source>
</evidence>
<reference evidence="6 7" key="1">
    <citation type="submission" date="2014-03" db="EMBL/GenBank/DDBJ databases">
        <authorList>
            <person name="Sibley D."/>
            <person name="Venepally P."/>
            <person name="Karamycheva S."/>
            <person name="Hadjithomas M."/>
            <person name="Khan A."/>
            <person name="Brunk B."/>
            <person name="Roos D."/>
            <person name="Caler E."/>
            <person name="Lorenzi H."/>
        </authorList>
    </citation>
    <scope>NUCLEOTIDE SEQUENCE [LARGE SCALE GENOMIC DNA]</scope>
    <source>
        <strain evidence="7">p89</strain>
    </source>
</reference>
<feature type="compositionally biased region" description="Basic and acidic residues" evidence="2">
    <location>
        <begin position="992"/>
        <end position="1005"/>
    </location>
</feature>
<evidence type="ECO:0000259" key="5">
    <source>
        <dbReference type="Pfam" id="PF00085"/>
    </source>
</evidence>
<dbReference type="PANTHER" id="PTHR45672:SF11">
    <property type="entry name" value="PROTEIN DISULFIDE-ISOMERASE C17H9.14C"/>
    <property type="match status" value="1"/>
</dbReference>
<evidence type="ECO:0000256" key="1">
    <source>
        <dbReference type="SAM" id="Coils"/>
    </source>
</evidence>
<feature type="chain" id="PRO_5001808049" evidence="4">
    <location>
        <begin position="34"/>
        <end position="1014"/>
    </location>
</feature>
<dbReference type="Proteomes" id="UP000028828">
    <property type="component" value="Unassembled WGS sequence"/>
</dbReference>
<keyword evidence="3" id="KW-0472">Membrane</keyword>
<dbReference type="GO" id="GO:0005783">
    <property type="term" value="C:endoplasmic reticulum"/>
    <property type="evidence" value="ECO:0007669"/>
    <property type="project" value="TreeGrafter"/>
</dbReference>
<dbReference type="InterPro" id="IPR051063">
    <property type="entry name" value="PDI"/>
</dbReference>
<evidence type="ECO:0000256" key="2">
    <source>
        <dbReference type="SAM" id="MobiDB-lite"/>
    </source>
</evidence>
<dbReference type="SUPFAM" id="SSF52833">
    <property type="entry name" value="Thioredoxin-like"/>
    <property type="match status" value="1"/>
</dbReference>
<dbReference type="InterPro" id="IPR036249">
    <property type="entry name" value="Thioredoxin-like_sf"/>
</dbReference>
<dbReference type="OrthoDB" id="427280at2759"/>
<feature type="transmembrane region" description="Helical" evidence="3">
    <location>
        <begin position="892"/>
        <end position="914"/>
    </location>
</feature>
<dbReference type="CDD" id="cd02961">
    <property type="entry name" value="PDI_a_family"/>
    <property type="match status" value="1"/>
</dbReference>